<proteinExistence type="predicted"/>
<dbReference type="Proteomes" id="UP000324209">
    <property type="component" value="Chromosome"/>
</dbReference>
<dbReference type="EMBL" id="CP036150">
    <property type="protein sequence ID" value="QEN06788.1"/>
    <property type="molecule type" value="Genomic_DNA"/>
</dbReference>
<gene>
    <name evidence="2" type="ORF">EXM22_01820</name>
</gene>
<organism evidence="2 3">
    <name type="scientific">Oceanispirochaeta crateris</name>
    <dbReference type="NCBI Taxonomy" id="2518645"/>
    <lineage>
        <taxon>Bacteria</taxon>
        <taxon>Pseudomonadati</taxon>
        <taxon>Spirochaetota</taxon>
        <taxon>Spirochaetia</taxon>
        <taxon>Spirochaetales</taxon>
        <taxon>Spirochaetaceae</taxon>
        <taxon>Oceanispirochaeta</taxon>
    </lineage>
</organism>
<evidence type="ECO:0000313" key="3">
    <source>
        <dbReference type="Proteomes" id="UP000324209"/>
    </source>
</evidence>
<name>A0A5C1QHN4_9SPIO</name>
<protein>
    <submittedName>
        <fullName evidence="2">Uncharacterized protein</fullName>
    </submittedName>
</protein>
<sequence>MSHVKSRGSTGQTGMFALRAPRVPIGKKPAKESRNGGLRGVGVKTDGDAGADVWNRSGVCRDRRTAAEQHHREPALELRLEKREWKVRRNNTHFLNNQ</sequence>
<keyword evidence="3" id="KW-1185">Reference proteome</keyword>
<feature type="region of interest" description="Disordered" evidence="1">
    <location>
        <begin position="1"/>
        <end position="54"/>
    </location>
</feature>
<evidence type="ECO:0000313" key="2">
    <source>
        <dbReference type="EMBL" id="QEN06788.1"/>
    </source>
</evidence>
<dbReference type="RefSeq" id="WP_149484871.1">
    <property type="nucleotide sequence ID" value="NZ_CP036150.1"/>
</dbReference>
<dbReference type="KEGG" id="ock:EXM22_01820"/>
<reference evidence="2 3" key="1">
    <citation type="submission" date="2019-02" db="EMBL/GenBank/DDBJ databases">
        <title>Complete Genome Sequence and Methylome Analysis of free living Spirochaetas.</title>
        <authorList>
            <person name="Fomenkov A."/>
            <person name="Dubinina G."/>
            <person name="Leshcheva N."/>
            <person name="Mikheeva N."/>
            <person name="Grabovich M."/>
            <person name="Vincze T."/>
            <person name="Roberts R.J."/>
        </authorList>
    </citation>
    <scope>NUCLEOTIDE SEQUENCE [LARGE SCALE GENOMIC DNA]</scope>
    <source>
        <strain evidence="2 3">K2</strain>
    </source>
</reference>
<evidence type="ECO:0000256" key="1">
    <source>
        <dbReference type="SAM" id="MobiDB-lite"/>
    </source>
</evidence>
<dbReference type="AlphaFoldDB" id="A0A5C1QHN4"/>
<accession>A0A5C1QHN4</accession>